<organism evidence="5 6">
    <name type="scientific">Thauera phenylacetica B4P</name>
    <dbReference type="NCBI Taxonomy" id="1234382"/>
    <lineage>
        <taxon>Bacteria</taxon>
        <taxon>Pseudomonadati</taxon>
        <taxon>Pseudomonadota</taxon>
        <taxon>Betaproteobacteria</taxon>
        <taxon>Rhodocyclales</taxon>
        <taxon>Zoogloeaceae</taxon>
        <taxon>Thauera</taxon>
    </lineage>
</organism>
<evidence type="ECO:0000313" key="6">
    <source>
        <dbReference type="Proteomes" id="UP000013047"/>
    </source>
</evidence>
<dbReference type="GO" id="GO:0005829">
    <property type="term" value="C:cytosol"/>
    <property type="evidence" value="ECO:0007669"/>
    <property type="project" value="TreeGrafter"/>
</dbReference>
<dbReference type="Proteomes" id="UP000013047">
    <property type="component" value="Unassembled WGS sequence"/>
</dbReference>
<dbReference type="Gene3D" id="1.10.1070.20">
    <property type="match status" value="1"/>
</dbReference>
<evidence type="ECO:0000256" key="1">
    <source>
        <dbReference type="ARBA" id="ARBA00010164"/>
    </source>
</evidence>
<comment type="similarity">
    <text evidence="1">Belongs to the HipA Ser/Thr kinase family.</text>
</comment>
<dbReference type="PANTHER" id="PTHR37419:SF8">
    <property type="entry name" value="TOXIN YJJJ"/>
    <property type="match status" value="1"/>
</dbReference>
<keyword evidence="3" id="KW-0418">Kinase</keyword>
<dbReference type="PANTHER" id="PTHR37419">
    <property type="entry name" value="SERINE/THREONINE-PROTEIN KINASE TOXIN HIPA"/>
    <property type="match status" value="1"/>
</dbReference>
<accession>N6Z3U0</accession>
<dbReference type="EMBL" id="AMXF01000009">
    <property type="protein sequence ID" value="ENO98565.1"/>
    <property type="molecule type" value="Genomic_DNA"/>
</dbReference>
<dbReference type="InterPro" id="IPR052028">
    <property type="entry name" value="HipA_Ser/Thr_kinase"/>
</dbReference>
<dbReference type="Pfam" id="PF07804">
    <property type="entry name" value="HipA_C"/>
    <property type="match status" value="1"/>
</dbReference>
<evidence type="ECO:0000256" key="3">
    <source>
        <dbReference type="ARBA" id="ARBA00022777"/>
    </source>
</evidence>
<dbReference type="GO" id="GO:0004674">
    <property type="term" value="F:protein serine/threonine kinase activity"/>
    <property type="evidence" value="ECO:0007669"/>
    <property type="project" value="TreeGrafter"/>
</dbReference>
<keyword evidence="2" id="KW-0808">Transferase</keyword>
<evidence type="ECO:0000256" key="2">
    <source>
        <dbReference type="ARBA" id="ARBA00022679"/>
    </source>
</evidence>
<dbReference type="InterPro" id="IPR012893">
    <property type="entry name" value="HipA-like_C"/>
</dbReference>
<keyword evidence="6" id="KW-1185">Reference proteome</keyword>
<evidence type="ECO:0000259" key="4">
    <source>
        <dbReference type="Pfam" id="PF07804"/>
    </source>
</evidence>
<protein>
    <submittedName>
        <fullName evidence="5">HipA domain-containing protein</fullName>
    </submittedName>
</protein>
<proteinExistence type="inferred from homology"/>
<reference evidence="5 6" key="1">
    <citation type="submission" date="2012-09" db="EMBL/GenBank/DDBJ databases">
        <title>Draft Genome Sequences of 6 Strains from Genus Thauera.</title>
        <authorList>
            <person name="Liu B."/>
            <person name="Shapleigh J.P."/>
            <person name="Frostegard A.H."/>
        </authorList>
    </citation>
    <scope>NUCLEOTIDE SEQUENCE [LARGE SCALE GENOMIC DNA]</scope>
    <source>
        <strain evidence="5 6">B4P</strain>
    </source>
</reference>
<evidence type="ECO:0000313" key="5">
    <source>
        <dbReference type="EMBL" id="ENO98565.1"/>
    </source>
</evidence>
<feature type="domain" description="HipA-like C-terminal" evidence="4">
    <location>
        <begin position="1"/>
        <end position="238"/>
    </location>
</feature>
<dbReference type="AlphaFoldDB" id="N6Z3U0"/>
<name>N6Z3U0_9RHOO</name>
<gene>
    <name evidence="5" type="ORF">C667_03148</name>
</gene>
<comment type="caution">
    <text evidence="5">The sequence shown here is derived from an EMBL/GenBank/DDBJ whole genome shotgun (WGS) entry which is preliminary data.</text>
</comment>
<sequence>MGGARPKASIRDEAGVVWLAKFANHHDAFDIPAIECAALHLARLAGLTTPPARTVMLGDRRVMLIRRFDRYWAAPDATPAPDADLLVTGPGKGSAEHRKGFVSGLTLAGCNESESRTKSYADLAEAVRRHCHPAVIRKDTVELFKRMIFNIFVSNDDDHLRNHGFLWDPRLSGWRLSPLYDVLPRPSHASERFLHLGVGPQGRLATLDNALAAHERFTLSLAAACKLIDEVWRVVRQWRGHLTEAGVPATEQDKSAPAFRHIDDVSTSALRKLLP</sequence>